<dbReference type="InterPro" id="IPR036291">
    <property type="entry name" value="NAD(P)-bd_dom_sf"/>
</dbReference>
<evidence type="ECO:0000256" key="1">
    <source>
        <dbReference type="ARBA" id="ARBA00006484"/>
    </source>
</evidence>
<dbReference type="NCBIfam" id="NF005559">
    <property type="entry name" value="PRK07231.1"/>
    <property type="match status" value="1"/>
</dbReference>
<dbReference type="GO" id="GO:0016491">
    <property type="term" value="F:oxidoreductase activity"/>
    <property type="evidence" value="ECO:0007669"/>
    <property type="project" value="UniProtKB-KW"/>
</dbReference>
<evidence type="ECO:0000313" key="5">
    <source>
        <dbReference type="Proteomes" id="UP000248014"/>
    </source>
</evidence>
<dbReference type="Gene3D" id="3.40.50.720">
    <property type="entry name" value="NAD(P)-binding Rossmann-like Domain"/>
    <property type="match status" value="1"/>
</dbReference>
<proteinExistence type="inferred from homology"/>
<dbReference type="PANTHER" id="PTHR43639">
    <property type="entry name" value="OXIDOREDUCTASE, SHORT-CHAIN DEHYDROGENASE/REDUCTASE FAMILY (AFU_ORTHOLOGUE AFUA_5G02870)"/>
    <property type="match status" value="1"/>
</dbReference>
<comment type="caution">
    <text evidence="4">The sequence shown here is derived from an EMBL/GenBank/DDBJ whole genome shotgun (WGS) entry which is preliminary data.</text>
</comment>
<dbReference type="PRINTS" id="PR00080">
    <property type="entry name" value="SDRFAMILY"/>
</dbReference>
<name>A0A2V3VE75_9SPHN</name>
<dbReference type="AlphaFoldDB" id="A0A2V3VE75"/>
<evidence type="ECO:0000313" key="4">
    <source>
        <dbReference type="EMBL" id="PXW78355.1"/>
    </source>
</evidence>
<dbReference type="InterPro" id="IPR057326">
    <property type="entry name" value="KR_dom"/>
</dbReference>
<dbReference type="OrthoDB" id="9803333at2"/>
<comment type="similarity">
    <text evidence="1">Belongs to the short-chain dehydrogenases/reductases (SDR) family.</text>
</comment>
<organism evidence="4 5">
    <name type="scientific">Blastomonas natatoria</name>
    <dbReference type="NCBI Taxonomy" id="34015"/>
    <lineage>
        <taxon>Bacteria</taxon>
        <taxon>Pseudomonadati</taxon>
        <taxon>Pseudomonadota</taxon>
        <taxon>Alphaproteobacteria</taxon>
        <taxon>Sphingomonadales</taxon>
        <taxon>Sphingomonadaceae</taxon>
        <taxon>Blastomonas</taxon>
    </lineage>
</organism>
<dbReference type="PRINTS" id="PR00081">
    <property type="entry name" value="GDHRDH"/>
</dbReference>
<dbReference type="Proteomes" id="UP000248014">
    <property type="component" value="Unassembled WGS sequence"/>
</dbReference>
<dbReference type="CDD" id="cd05233">
    <property type="entry name" value="SDR_c"/>
    <property type="match status" value="1"/>
</dbReference>
<protein>
    <submittedName>
        <fullName evidence="4">2-hydroxycyclohexanecarboxyl-CoA dehydrogenase</fullName>
    </submittedName>
</protein>
<gene>
    <name evidence="4" type="ORF">C7451_10225</name>
</gene>
<dbReference type="SMART" id="SM00822">
    <property type="entry name" value="PKS_KR"/>
    <property type="match status" value="1"/>
</dbReference>
<dbReference type="SUPFAM" id="SSF51735">
    <property type="entry name" value="NAD(P)-binding Rossmann-fold domains"/>
    <property type="match status" value="1"/>
</dbReference>
<reference evidence="4 5" key="1">
    <citation type="submission" date="2018-05" db="EMBL/GenBank/DDBJ databases">
        <title>Genomic Encyclopedia of Type Strains, Phase IV (KMG-IV): sequencing the most valuable type-strain genomes for metagenomic binning, comparative biology and taxonomic classification.</title>
        <authorList>
            <person name="Goeker M."/>
        </authorList>
    </citation>
    <scope>NUCLEOTIDE SEQUENCE [LARGE SCALE GENOMIC DNA]</scope>
    <source>
        <strain evidence="4 5">DSM 3183</strain>
    </source>
</reference>
<keyword evidence="5" id="KW-1185">Reference proteome</keyword>
<dbReference type="EMBL" id="QJJM01000002">
    <property type="protein sequence ID" value="PXW78355.1"/>
    <property type="molecule type" value="Genomic_DNA"/>
</dbReference>
<sequence>MGGELQGKVAVVTGASRGLGRAISELFAREGASVVLIDLKQPWAQAAADAIASDSATAIGIGADVSDRDALTAAIDDAARKLGRIDILVNNAMWNSYNLIPDITPDIFARMMGVGLGGMVWGIQASVPHMPEEGGAIINIGSMAGRLGSAGALLYAAVKAGVDGLTRSASVELGPRHIRVNAIAPSTVATEGVMAILSEEQIAKRVTQTPVGRLGEAADIAQAALWLAGGRSTFVTGQSLAVDGGIGHSLVR</sequence>
<evidence type="ECO:0000259" key="3">
    <source>
        <dbReference type="SMART" id="SM00822"/>
    </source>
</evidence>
<accession>A0A2V3VE75</accession>
<evidence type="ECO:0000256" key="2">
    <source>
        <dbReference type="ARBA" id="ARBA00023002"/>
    </source>
</evidence>
<dbReference type="Pfam" id="PF13561">
    <property type="entry name" value="adh_short_C2"/>
    <property type="match status" value="1"/>
</dbReference>
<keyword evidence="2" id="KW-0560">Oxidoreductase</keyword>
<dbReference type="FunFam" id="3.40.50.720:FF:000084">
    <property type="entry name" value="Short-chain dehydrogenase reductase"/>
    <property type="match status" value="1"/>
</dbReference>
<feature type="domain" description="Ketoreductase" evidence="3">
    <location>
        <begin position="8"/>
        <end position="186"/>
    </location>
</feature>
<dbReference type="PANTHER" id="PTHR43639:SF1">
    <property type="entry name" value="SHORT-CHAIN DEHYDROGENASE_REDUCTASE FAMILY PROTEIN"/>
    <property type="match status" value="1"/>
</dbReference>
<dbReference type="InterPro" id="IPR002347">
    <property type="entry name" value="SDR_fam"/>
</dbReference>